<dbReference type="EMBL" id="NBXB01000039">
    <property type="protein sequence ID" value="RFA12896.1"/>
    <property type="molecule type" value="Genomic_DNA"/>
</dbReference>
<organism evidence="10 11">
    <name type="scientific">Subtercola boreus</name>
    <dbReference type="NCBI Taxonomy" id="120213"/>
    <lineage>
        <taxon>Bacteria</taxon>
        <taxon>Bacillati</taxon>
        <taxon>Actinomycetota</taxon>
        <taxon>Actinomycetes</taxon>
        <taxon>Micrococcales</taxon>
        <taxon>Microbacteriaceae</taxon>
        <taxon>Subtercola</taxon>
    </lineage>
</organism>
<evidence type="ECO:0000256" key="1">
    <source>
        <dbReference type="ARBA" id="ARBA00004651"/>
    </source>
</evidence>
<dbReference type="PROSITE" id="PS50156">
    <property type="entry name" value="SSD"/>
    <property type="match status" value="1"/>
</dbReference>
<dbReference type="InterPro" id="IPR000731">
    <property type="entry name" value="SSD"/>
</dbReference>
<dbReference type="GO" id="GO:0005886">
    <property type="term" value="C:plasma membrane"/>
    <property type="evidence" value="ECO:0007669"/>
    <property type="project" value="UniProtKB-SubCell"/>
</dbReference>
<dbReference type="Gene3D" id="1.20.1640.10">
    <property type="entry name" value="Multidrug efflux transporter AcrB transmembrane domain"/>
    <property type="match status" value="2"/>
</dbReference>
<keyword evidence="2" id="KW-1003">Cell membrane</keyword>
<feature type="transmembrane region" description="Helical" evidence="8">
    <location>
        <begin position="391"/>
        <end position="414"/>
    </location>
</feature>
<dbReference type="InterPro" id="IPR001036">
    <property type="entry name" value="Acrflvin-R"/>
</dbReference>
<feature type="transmembrane region" description="Helical" evidence="8">
    <location>
        <begin position="689"/>
        <end position="710"/>
    </location>
</feature>
<feature type="domain" description="SSD" evidence="9">
    <location>
        <begin position="299"/>
        <end position="413"/>
    </location>
</feature>
<dbReference type="Proteomes" id="UP000256541">
    <property type="component" value="Unassembled WGS sequence"/>
</dbReference>
<feature type="transmembrane region" description="Helical" evidence="8">
    <location>
        <begin position="627"/>
        <end position="646"/>
    </location>
</feature>
<feature type="coiled-coil region" evidence="6">
    <location>
        <begin position="138"/>
        <end position="187"/>
    </location>
</feature>
<evidence type="ECO:0000256" key="2">
    <source>
        <dbReference type="ARBA" id="ARBA00022475"/>
    </source>
</evidence>
<reference evidence="10 11" key="1">
    <citation type="submission" date="2017-04" db="EMBL/GenBank/DDBJ databases">
        <title>Comparative genome analysis of Subtercola boreus.</title>
        <authorList>
            <person name="Cho Y.-J."/>
            <person name="Cho A."/>
            <person name="Kim O.-S."/>
            <person name="Lee J.-I."/>
        </authorList>
    </citation>
    <scope>NUCLEOTIDE SEQUENCE [LARGE SCALE GENOMIC DNA]</scope>
    <source>
        <strain evidence="10 11">P27479</strain>
    </source>
</reference>
<dbReference type="OrthoDB" id="7051771at2"/>
<dbReference type="InterPro" id="IPR004869">
    <property type="entry name" value="MMPL_dom"/>
</dbReference>
<proteinExistence type="predicted"/>
<keyword evidence="5 8" id="KW-0472">Membrane</keyword>
<keyword evidence="6" id="KW-0175">Coiled coil</keyword>
<feature type="transmembrane region" description="Helical" evidence="8">
    <location>
        <begin position="362"/>
        <end position="385"/>
    </location>
</feature>
<feature type="region of interest" description="Disordered" evidence="7">
    <location>
        <begin position="823"/>
        <end position="847"/>
    </location>
</feature>
<gene>
    <name evidence="10" type="ORF">B7R22_14725</name>
</gene>
<protein>
    <submittedName>
        <fullName evidence="10">RND transporter</fullName>
    </submittedName>
</protein>
<feature type="compositionally biased region" description="Basic residues" evidence="7">
    <location>
        <begin position="838"/>
        <end position="847"/>
    </location>
</feature>
<feature type="transmembrane region" description="Helical" evidence="8">
    <location>
        <begin position="316"/>
        <end position="335"/>
    </location>
</feature>
<feature type="transmembrane region" description="Helical" evidence="8">
    <location>
        <begin position="468"/>
        <end position="492"/>
    </location>
</feature>
<dbReference type="PANTHER" id="PTHR33406">
    <property type="entry name" value="MEMBRANE PROTEIN MJ1562-RELATED"/>
    <property type="match status" value="1"/>
</dbReference>
<feature type="transmembrane region" description="Helical" evidence="8">
    <location>
        <begin position="765"/>
        <end position="787"/>
    </location>
</feature>
<dbReference type="PRINTS" id="PR00702">
    <property type="entry name" value="ACRIFLAVINRP"/>
</dbReference>
<dbReference type="Pfam" id="PF03176">
    <property type="entry name" value="MMPL"/>
    <property type="match status" value="2"/>
</dbReference>
<dbReference type="PANTHER" id="PTHR33406:SF13">
    <property type="entry name" value="MEMBRANE PROTEIN YDFJ"/>
    <property type="match status" value="1"/>
</dbReference>
<comment type="caution">
    <text evidence="10">The sequence shown here is derived from an EMBL/GenBank/DDBJ whole genome shotgun (WGS) entry which is preliminary data.</text>
</comment>
<feature type="transmembrane region" description="Helical" evidence="8">
    <location>
        <begin position="264"/>
        <end position="284"/>
    </location>
</feature>
<keyword evidence="3 8" id="KW-0812">Transmembrane</keyword>
<evidence type="ECO:0000256" key="8">
    <source>
        <dbReference type="SAM" id="Phobius"/>
    </source>
</evidence>
<name>A0A3E0VSN4_9MICO</name>
<dbReference type="AlphaFoldDB" id="A0A3E0VSN4"/>
<evidence type="ECO:0000256" key="3">
    <source>
        <dbReference type="ARBA" id="ARBA00022692"/>
    </source>
</evidence>
<accession>A0A3E0VSN4</accession>
<evidence type="ECO:0000256" key="4">
    <source>
        <dbReference type="ARBA" id="ARBA00022989"/>
    </source>
</evidence>
<evidence type="ECO:0000256" key="7">
    <source>
        <dbReference type="SAM" id="MobiDB-lite"/>
    </source>
</evidence>
<dbReference type="GO" id="GO:0022857">
    <property type="term" value="F:transmembrane transporter activity"/>
    <property type="evidence" value="ECO:0007669"/>
    <property type="project" value="InterPro"/>
</dbReference>
<evidence type="ECO:0000259" key="9">
    <source>
        <dbReference type="PROSITE" id="PS50156"/>
    </source>
</evidence>
<dbReference type="SUPFAM" id="SSF82866">
    <property type="entry name" value="Multidrug efflux transporter AcrB transmembrane domain"/>
    <property type="match status" value="2"/>
</dbReference>
<evidence type="ECO:0000313" key="10">
    <source>
        <dbReference type="EMBL" id="RFA12896.1"/>
    </source>
</evidence>
<keyword evidence="4 8" id="KW-1133">Transmembrane helix</keyword>
<evidence type="ECO:0000313" key="11">
    <source>
        <dbReference type="Proteomes" id="UP000256541"/>
    </source>
</evidence>
<dbReference type="RefSeq" id="WP_116412479.1">
    <property type="nucleotide sequence ID" value="NZ_NBXB01000039.1"/>
</dbReference>
<feature type="transmembrane region" description="Helical" evidence="8">
    <location>
        <begin position="653"/>
        <end position="677"/>
    </location>
</feature>
<evidence type="ECO:0000256" key="6">
    <source>
        <dbReference type="SAM" id="Coils"/>
    </source>
</evidence>
<evidence type="ECO:0000256" key="5">
    <source>
        <dbReference type="ARBA" id="ARBA00023136"/>
    </source>
</evidence>
<dbReference type="InterPro" id="IPR050545">
    <property type="entry name" value="Mycobact_MmpL"/>
</dbReference>
<feature type="transmembrane region" description="Helical" evidence="8">
    <location>
        <begin position="291"/>
        <end position="310"/>
    </location>
</feature>
<comment type="subcellular location">
    <subcellularLocation>
        <location evidence="1">Cell membrane</location>
        <topology evidence="1">Multi-pass membrane protein</topology>
    </subcellularLocation>
</comment>
<feature type="transmembrane region" description="Helical" evidence="8">
    <location>
        <begin position="739"/>
        <end position="759"/>
    </location>
</feature>
<sequence length="847" mass="85832">MATLLQRLGLAAARRAWVVIAIWVVVLAGAGGAFAVAGGSLASTFAISGTPAQNVADQLQASLPAADSGTGQVVFSTSDGSAFTADQQAGITAALTAAGGTQGVSSTINPFQTEAERAAQQTQLADAAAQLSAGQAQLDQGQAQLDAARAQLAAAGANAPAGAADQLAQQQATLDTAKTELATNQAKADAGQRLLDAAAKIQTVSSDNATAVATIVFDKPTADVTPEDKQGAIDAIDANPVLGVDANFSASMTSVTVGVSAGEIVGILIAAIVLFIMLGTLIAAGLPLLSSFIGVGVGALGVLAFSGVVSMSSATVTLGLMLGLAVGIDYSLFILNRHRRQLREGVPARESIGLANGTSGNAVMFAGITVIIALVALNVTGIGFLGLMGTAGAVVVAVAVLVALTLTPAMMSLAGLRVLPKKERAALGAQKHAAAAHRGEHVAVHAGQSAHSAKRSAPGSTLATRHPILLLAAGIIALLIVTIPALSMRLALPDGKSQPTESTEYKAYTAIDNAFGAGVNGAIIVVANLPTVADDAALTSLEADVADRLLTVDNVVAAAPAGASTDSRTVIFQVIPSEGPSAASTEQVVKDLRNLSASVDSSLGVTLGVTGLTAINIDISAKLADALPIYLVIVLGLSILIMILVFRSIAVPFIATAGFLLTVLATFGAVTAVYQWGWLGFLFGIHDPAPILSFLPILLIGIIFGLAMDYQLFLTSGMREAHVHGMAARSAVNAGLRSARPVVIAAGIIMISVFGGFVFGDLVEARVIGFGLAIGVLVDAFIVRLLLVPAAMHLLGEAAWWMPRWLDRIMPDVDVEGAKLERAAAAGPAAAGPPPRPSGRRVRRPAS</sequence>